<name>A0A0G9MUX8_9SPHN</name>
<evidence type="ECO:0000313" key="2">
    <source>
        <dbReference type="Proteomes" id="UP000053464"/>
    </source>
</evidence>
<dbReference type="PATRIC" id="fig|1581420.6.peg.2057"/>
<gene>
    <name evidence="1" type="ORF">AAW00_10030</name>
</gene>
<reference evidence="1 2" key="1">
    <citation type="submission" date="2015-04" db="EMBL/GenBank/DDBJ databases">
        <title>The draft genome sequence of Erythrobacter luteus KA37.</title>
        <authorList>
            <person name="Zhuang L."/>
            <person name="Liu Y."/>
            <person name="Shao Z."/>
        </authorList>
    </citation>
    <scope>NUCLEOTIDE SEQUENCE [LARGE SCALE GENOMIC DNA]</scope>
    <source>
        <strain evidence="1 2">KA37</strain>
    </source>
</reference>
<protein>
    <submittedName>
        <fullName evidence="1">Uncharacterized protein</fullName>
    </submittedName>
</protein>
<evidence type="ECO:0000313" key="1">
    <source>
        <dbReference type="EMBL" id="KLE34541.1"/>
    </source>
</evidence>
<accession>A0A0G9MUX8</accession>
<sequence>MSLRDRAEAGIEEAGLVFEGSFEIVPRHLGEGGGNAHAVQFDNILSLVVASGGEAGGADYVLFDRNDGIASVKLWPTDDFVYYVECMVSPNPAGTLIWGAAMGATPPVHSQRAIETSAGGKRIQYFTTPPYQAAPDGQARFWFTMQDGEQGSWALERIGVVAFRRP</sequence>
<proteinExistence type="predicted"/>
<dbReference type="STRING" id="1581420.AAW00_10030"/>
<comment type="caution">
    <text evidence="1">The sequence shown here is derived from an EMBL/GenBank/DDBJ whole genome shotgun (WGS) entry which is preliminary data.</text>
</comment>
<dbReference type="EMBL" id="LBHB01000002">
    <property type="protein sequence ID" value="KLE34541.1"/>
    <property type="molecule type" value="Genomic_DNA"/>
</dbReference>
<dbReference type="Proteomes" id="UP000053464">
    <property type="component" value="Unassembled WGS sequence"/>
</dbReference>
<dbReference type="RefSeq" id="WP_047004188.1">
    <property type="nucleotide sequence ID" value="NZ_LBHB01000002.1"/>
</dbReference>
<keyword evidence="2" id="KW-1185">Reference proteome</keyword>
<organism evidence="1 2">
    <name type="scientific">Aurantiacibacter luteus</name>
    <dbReference type="NCBI Taxonomy" id="1581420"/>
    <lineage>
        <taxon>Bacteria</taxon>
        <taxon>Pseudomonadati</taxon>
        <taxon>Pseudomonadota</taxon>
        <taxon>Alphaproteobacteria</taxon>
        <taxon>Sphingomonadales</taxon>
        <taxon>Erythrobacteraceae</taxon>
        <taxon>Aurantiacibacter</taxon>
    </lineage>
</organism>
<dbReference type="AlphaFoldDB" id="A0A0G9MUX8"/>